<protein>
    <submittedName>
        <fullName evidence="1">Uncharacterized protein</fullName>
    </submittedName>
</protein>
<dbReference type="AlphaFoldDB" id="A0A166TN02"/>
<evidence type="ECO:0000313" key="2">
    <source>
        <dbReference type="EMBL" id="OBR95212.1"/>
    </source>
</evidence>
<keyword evidence="4" id="KW-1185">Reference proteome</keyword>
<dbReference type="Proteomes" id="UP000077384">
    <property type="component" value="Unassembled WGS sequence"/>
</dbReference>
<comment type="caution">
    <text evidence="1">The sequence shown here is derived from an EMBL/GenBank/DDBJ whole genome shotgun (WGS) entry which is preliminary data.</text>
</comment>
<gene>
    <name evidence="2" type="ORF">CLCOS_15360</name>
    <name evidence="1" type="ORF">WX73_03793</name>
</gene>
<dbReference type="EMBL" id="LITQ01000009">
    <property type="protein sequence ID" value="OAA93883.1"/>
    <property type="molecule type" value="Genomic_DNA"/>
</dbReference>
<reference evidence="2 4" key="2">
    <citation type="journal article" date="2016" name="Front. Microbiol.">
        <title>Industrial Acetogenic Biocatalysts: A Comparative Metabolic and Genomic Analysis.</title>
        <authorList>
            <person name="Bengelsdorf F."/>
            <person name="Poehlein A."/>
            <person name="Sonja S."/>
            <person name="Erz C."/>
            <person name="Hummel T."/>
            <person name="Hoffmeister S."/>
            <person name="Daniel R."/>
            <person name="Durre P."/>
        </authorList>
    </citation>
    <scope>NUCLEOTIDE SEQUENCE [LARGE SCALE GENOMIC DNA]</scope>
    <source>
        <strain evidence="2 4">PTA-10522</strain>
    </source>
</reference>
<evidence type="ECO:0000313" key="3">
    <source>
        <dbReference type="Proteomes" id="UP000077384"/>
    </source>
</evidence>
<dbReference type="PATRIC" id="fig|1705578.3.peg.3864"/>
<reference evidence="1 3" key="1">
    <citation type="journal article" date="2015" name="Biotechnol. Bioeng.">
        <title>Genome sequence and phenotypic characterization of Caulobacter segnis.</title>
        <authorList>
            <person name="Patel S."/>
            <person name="Fletcher B."/>
            <person name="Scott D.C."/>
            <person name="Ely B."/>
        </authorList>
    </citation>
    <scope>NUCLEOTIDE SEQUENCE [LARGE SCALE GENOMIC DNA]</scope>
    <source>
        <strain evidence="1 3">PS02</strain>
    </source>
</reference>
<accession>A0A166TN02</accession>
<dbReference type="Proteomes" id="UP000093694">
    <property type="component" value="Unassembled WGS sequence"/>
</dbReference>
<sequence length="31" mass="3782">MDISYFLDNIKQWVNQNEDIKLLILLMTLEK</sequence>
<evidence type="ECO:0000313" key="4">
    <source>
        <dbReference type="Proteomes" id="UP000093694"/>
    </source>
</evidence>
<dbReference type="EMBL" id="LROR01000038">
    <property type="protein sequence ID" value="OBR95212.1"/>
    <property type="molecule type" value="Genomic_DNA"/>
</dbReference>
<organism evidence="1 3">
    <name type="scientific">Clostridium coskatii</name>
    <dbReference type="NCBI Taxonomy" id="1705578"/>
    <lineage>
        <taxon>Bacteria</taxon>
        <taxon>Bacillati</taxon>
        <taxon>Bacillota</taxon>
        <taxon>Clostridia</taxon>
        <taxon>Eubacteriales</taxon>
        <taxon>Clostridiaceae</taxon>
        <taxon>Clostridium</taxon>
    </lineage>
</organism>
<evidence type="ECO:0000313" key="1">
    <source>
        <dbReference type="EMBL" id="OAA93883.1"/>
    </source>
</evidence>
<name>A0A166TN02_9CLOT</name>
<proteinExistence type="predicted"/>